<dbReference type="PANTHER" id="PTHR30487">
    <property type="entry name" value="TYPE 4 PREPILIN-LIKE PROTEINS LEADER PEPTIDE-PROCESSING ENZYME"/>
    <property type="match status" value="1"/>
</dbReference>
<gene>
    <name evidence="5" type="ORF">EXE59_20145</name>
</gene>
<evidence type="ECO:0000313" key="5">
    <source>
        <dbReference type="EMBL" id="TGN66003.1"/>
    </source>
</evidence>
<dbReference type="GO" id="GO:0005886">
    <property type="term" value="C:plasma membrane"/>
    <property type="evidence" value="ECO:0007669"/>
    <property type="project" value="TreeGrafter"/>
</dbReference>
<reference evidence="5 6" key="1">
    <citation type="submission" date="2019-04" db="EMBL/GenBank/DDBJ databases">
        <title>Three New Species of Nocardioides, Nocardioides euryhalodurans sp. nov., Nocardioides seonyuensis sp. nov. and Nocardioides eburneoflavus sp. nov. Isolated from Soil.</title>
        <authorList>
            <person name="Roh S.G."/>
            <person name="Lee C."/>
            <person name="Kim M.-K."/>
            <person name="Kim S.B."/>
        </authorList>
    </citation>
    <scope>NUCLEOTIDE SEQUENCE [LARGE SCALE GENOMIC DNA]</scope>
    <source>
        <strain evidence="5 6">MMS17-SY213</strain>
    </source>
</reference>
<dbReference type="Proteomes" id="UP000297496">
    <property type="component" value="Unassembled WGS sequence"/>
</dbReference>
<feature type="region of interest" description="Disordered" evidence="2">
    <location>
        <begin position="33"/>
        <end position="57"/>
    </location>
</feature>
<name>A0A4Z1CL19_9ACTN</name>
<evidence type="ECO:0000256" key="1">
    <source>
        <dbReference type="ARBA" id="ARBA00005801"/>
    </source>
</evidence>
<feature type="domain" description="Prepilin type IV endopeptidase peptidase" evidence="4">
    <location>
        <begin position="104"/>
        <end position="207"/>
    </location>
</feature>
<sequence>MTDTLLATLVTALLAGLGGLLVPRLIARVPEPAPRAEPEEPQEPQESEEPEQPEPPKMLYADIAVRPGLGRRSAVAAALVGGLIGWATGLDWSLLWLVPLVPVGVALSVIDWHTRLLPRIIVIPATLAAIVLVVVVGLATGERDALVRALVAMVVVRTFYWVLWSVLPGVGMGFGDVRLAAIVGLVLGWLGWGAVAIGVWVGMAVFGLPGLVLAIVRWDRTLLRKPFPFGPFMLVGAVVGLVWGTALAGRIWG</sequence>
<dbReference type="GO" id="GO:0004190">
    <property type="term" value="F:aspartic-type endopeptidase activity"/>
    <property type="evidence" value="ECO:0007669"/>
    <property type="project" value="InterPro"/>
</dbReference>
<dbReference type="OrthoDB" id="2087435at2"/>
<organism evidence="5 6">
    <name type="scientific">Nocardioides eburneiflavus</name>
    <dbReference type="NCBI Taxonomy" id="2518372"/>
    <lineage>
        <taxon>Bacteria</taxon>
        <taxon>Bacillati</taxon>
        <taxon>Actinomycetota</taxon>
        <taxon>Actinomycetes</taxon>
        <taxon>Propionibacteriales</taxon>
        <taxon>Nocardioidaceae</taxon>
        <taxon>Nocardioides</taxon>
    </lineage>
</organism>
<comment type="similarity">
    <text evidence="1">Belongs to the peptidase A24 family.</text>
</comment>
<dbReference type="InterPro" id="IPR000045">
    <property type="entry name" value="Prepilin_IV_endopep_pep"/>
</dbReference>
<evidence type="ECO:0000259" key="4">
    <source>
        <dbReference type="Pfam" id="PF01478"/>
    </source>
</evidence>
<evidence type="ECO:0000256" key="3">
    <source>
        <dbReference type="SAM" id="Phobius"/>
    </source>
</evidence>
<evidence type="ECO:0000313" key="6">
    <source>
        <dbReference type="Proteomes" id="UP000297496"/>
    </source>
</evidence>
<accession>A0A4Z1CL19</accession>
<dbReference type="Gene3D" id="1.20.120.1220">
    <property type="match status" value="1"/>
</dbReference>
<evidence type="ECO:0000256" key="2">
    <source>
        <dbReference type="SAM" id="MobiDB-lite"/>
    </source>
</evidence>
<feature type="transmembrane region" description="Helical" evidence="3">
    <location>
        <begin position="145"/>
        <end position="167"/>
    </location>
</feature>
<dbReference type="GO" id="GO:0006465">
    <property type="term" value="P:signal peptide processing"/>
    <property type="evidence" value="ECO:0007669"/>
    <property type="project" value="TreeGrafter"/>
</dbReference>
<feature type="compositionally biased region" description="Acidic residues" evidence="2">
    <location>
        <begin position="39"/>
        <end position="52"/>
    </location>
</feature>
<dbReference type="Pfam" id="PF01478">
    <property type="entry name" value="Peptidase_A24"/>
    <property type="match status" value="1"/>
</dbReference>
<dbReference type="PANTHER" id="PTHR30487:SF0">
    <property type="entry name" value="PREPILIN LEADER PEPTIDASE_N-METHYLTRANSFERASE-RELATED"/>
    <property type="match status" value="1"/>
</dbReference>
<keyword evidence="3" id="KW-0812">Transmembrane</keyword>
<keyword evidence="3" id="KW-0472">Membrane</keyword>
<keyword evidence="3" id="KW-1133">Transmembrane helix</keyword>
<protein>
    <submittedName>
        <fullName evidence="5">Prepilin peptidase</fullName>
    </submittedName>
</protein>
<proteinExistence type="inferred from homology"/>
<dbReference type="AlphaFoldDB" id="A0A4Z1CL19"/>
<dbReference type="EMBL" id="SRRO01000001">
    <property type="protein sequence ID" value="TGN66003.1"/>
    <property type="molecule type" value="Genomic_DNA"/>
</dbReference>
<feature type="transmembrane region" description="Helical" evidence="3">
    <location>
        <begin position="179"/>
        <end position="212"/>
    </location>
</feature>
<feature type="transmembrane region" description="Helical" evidence="3">
    <location>
        <begin position="120"/>
        <end position="139"/>
    </location>
</feature>
<comment type="caution">
    <text evidence="5">The sequence shown here is derived from an EMBL/GenBank/DDBJ whole genome shotgun (WGS) entry which is preliminary data.</text>
</comment>
<feature type="transmembrane region" description="Helical" evidence="3">
    <location>
        <begin position="232"/>
        <end position="252"/>
    </location>
</feature>
<keyword evidence="6" id="KW-1185">Reference proteome</keyword>
<dbReference type="RefSeq" id="WP_135840489.1">
    <property type="nucleotide sequence ID" value="NZ_SRRO01000001.1"/>
</dbReference>
<dbReference type="InterPro" id="IPR050882">
    <property type="entry name" value="Prepilin_peptidase/N-MTase"/>
</dbReference>